<dbReference type="SUPFAM" id="SSF63829">
    <property type="entry name" value="Calcium-dependent phosphotriesterase"/>
    <property type="match status" value="1"/>
</dbReference>
<feature type="binding site" evidence="3">
    <location>
        <position position="103"/>
    </location>
    <ligand>
        <name>substrate</name>
    </ligand>
</feature>
<dbReference type="PRINTS" id="PR01790">
    <property type="entry name" value="SMP30FAMILY"/>
</dbReference>
<accession>A0A073J002</accession>
<dbReference type="PANTHER" id="PTHR10907">
    <property type="entry name" value="REGUCALCIN"/>
    <property type="match status" value="1"/>
</dbReference>
<evidence type="ECO:0000259" key="4">
    <source>
        <dbReference type="Pfam" id="PF08450"/>
    </source>
</evidence>
<dbReference type="InterPro" id="IPR011042">
    <property type="entry name" value="6-blade_b-propeller_TolB-like"/>
</dbReference>
<organism evidence="5 6">
    <name type="scientific">Pseudosulfitobacter pseudonitzschiae</name>
    <dbReference type="NCBI Taxonomy" id="1402135"/>
    <lineage>
        <taxon>Bacteria</taxon>
        <taxon>Pseudomonadati</taxon>
        <taxon>Pseudomonadota</taxon>
        <taxon>Alphaproteobacteria</taxon>
        <taxon>Rhodobacterales</taxon>
        <taxon>Roseobacteraceae</taxon>
        <taxon>Pseudosulfitobacter</taxon>
    </lineage>
</organism>
<comment type="similarity">
    <text evidence="1">Belongs to the SMP-30/CGR1 family.</text>
</comment>
<dbReference type="EMBL" id="JAMD01000007">
    <property type="protein sequence ID" value="KEJ95319.1"/>
    <property type="molecule type" value="Genomic_DNA"/>
</dbReference>
<dbReference type="AlphaFoldDB" id="A0A073J002"/>
<evidence type="ECO:0000256" key="3">
    <source>
        <dbReference type="PIRSR" id="PIRSR605511-2"/>
    </source>
</evidence>
<comment type="caution">
    <text evidence="5">The sequence shown here is derived from an EMBL/GenBank/DDBJ whole genome shotgun (WGS) entry which is preliminary data.</text>
</comment>
<feature type="binding site" evidence="3">
    <location>
        <position position="19"/>
    </location>
    <ligand>
        <name>a divalent metal cation</name>
        <dbReference type="ChEBI" id="CHEBI:60240"/>
    </ligand>
</feature>
<dbReference type="GO" id="GO:0004341">
    <property type="term" value="F:gluconolactonase activity"/>
    <property type="evidence" value="ECO:0007669"/>
    <property type="project" value="TreeGrafter"/>
</dbReference>
<comment type="cofactor">
    <cofactor evidence="3">
        <name>Zn(2+)</name>
        <dbReference type="ChEBI" id="CHEBI:29105"/>
    </cofactor>
    <text evidence="3">Binds 1 divalent metal cation per subunit.</text>
</comment>
<protein>
    <submittedName>
        <fullName evidence="5">Transcriptional regulator</fullName>
    </submittedName>
</protein>
<dbReference type="Proteomes" id="UP000027746">
    <property type="component" value="Unassembled WGS sequence"/>
</dbReference>
<evidence type="ECO:0000256" key="1">
    <source>
        <dbReference type="ARBA" id="ARBA00008853"/>
    </source>
</evidence>
<keyword evidence="3" id="KW-0479">Metal-binding</keyword>
<evidence type="ECO:0000313" key="6">
    <source>
        <dbReference type="Proteomes" id="UP000027746"/>
    </source>
</evidence>
<dbReference type="Gene3D" id="2.120.10.30">
    <property type="entry name" value="TolB, C-terminal domain"/>
    <property type="match status" value="1"/>
</dbReference>
<evidence type="ECO:0000313" key="5">
    <source>
        <dbReference type="EMBL" id="KEJ95319.1"/>
    </source>
</evidence>
<proteinExistence type="inferred from homology"/>
<keyword evidence="6" id="KW-1185">Reference proteome</keyword>
<dbReference type="Pfam" id="PF08450">
    <property type="entry name" value="SGL"/>
    <property type="match status" value="1"/>
</dbReference>
<feature type="active site" description="Proton donor/acceptor" evidence="2">
    <location>
        <position position="200"/>
    </location>
</feature>
<dbReference type="InterPro" id="IPR013658">
    <property type="entry name" value="SGL"/>
</dbReference>
<dbReference type="InterPro" id="IPR005511">
    <property type="entry name" value="SMP-30"/>
</dbReference>
<feature type="binding site" evidence="3">
    <location>
        <position position="200"/>
    </location>
    <ligand>
        <name>a divalent metal cation</name>
        <dbReference type="ChEBI" id="CHEBI:60240"/>
    </ligand>
</feature>
<keyword evidence="3" id="KW-0862">Zinc</keyword>
<name>A0A073J002_9RHOB</name>
<dbReference type="GO" id="GO:0019853">
    <property type="term" value="P:L-ascorbic acid biosynthetic process"/>
    <property type="evidence" value="ECO:0007669"/>
    <property type="project" value="TreeGrafter"/>
</dbReference>
<gene>
    <name evidence="5" type="ORF">SUH3_22600</name>
</gene>
<dbReference type="GO" id="GO:0005509">
    <property type="term" value="F:calcium ion binding"/>
    <property type="evidence" value="ECO:0007669"/>
    <property type="project" value="TreeGrafter"/>
</dbReference>
<evidence type="ECO:0000256" key="2">
    <source>
        <dbReference type="PIRSR" id="PIRSR605511-1"/>
    </source>
</evidence>
<reference evidence="5 6" key="1">
    <citation type="submission" date="2014-01" db="EMBL/GenBank/DDBJ databases">
        <title>Sulfitobacter sp. H3 (MCCC 1A00686) Genome Sequencing.</title>
        <authorList>
            <person name="Lai Q."/>
            <person name="Hong Z."/>
        </authorList>
    </citation>
    <scope>NUCLEOTIDE SEQUENCE [LARGE SCALE GENOMIC DNA]</scope>
    <source>
        <strain evidence="5 6">H3</strain>
    </source>
</reference>
<feature type="binding site" evidence="3">
    <location>
        <position position="105"/>
    </location>
    <ligand>
        <name>substrate</name>
    </ligand>
</feature>
<sequence length="296" mass="32138">MILTVTATRIAPSPDQLGESPIWDDRIGRLYWVDGVKRLIRFLDYAEDQFGSVEMPSMIGSIALTMDQGKLVVGLADGIYIVTLETAALEPLYRPDPVDARVRFNDGKVDHQGRFVCGTMGVFAEPVAELVRISADKTKECLANGIRISNSVCFSPDGGTLYFADSLDRQIRAYHYAAEPEPLTEPRILVNTKDYNSGPDGATVDSEGFIWVALVQAGKIGRFAPDGTLDRLIDAPVDMPSCITFGGPDMSTLFMTSIKDSGTGRAVSRHPHGGYLFALEGLGVTGRTEPRFGQNG</sequence>
<dbReference type="GeneID" id="68872509"/>
<dbReference type="PANTHER" id="PTHR10907:SF47">
    <property type="entry name" value="REGUCALCIN"/>
    <property type="match status" value="1"/>
</dbReference>
<feature type="domain" description="SMP-30/Gluconolactonase/LRE-like region" evidence="4">
    <location>
        <begin position="17"/>
        <end position="258"/>
    </location>
</feature>
<dbReference type="OrthoDB" id="2633250at2"/>
<dbReference type="RefSeq" id="WP_051694472.1">
    <property type="nucleotide sequence ID" value="NZ_CP054606.1"/>
</dbReference>
<feature type="binding site" evidence="3">
    <location>
        <position position="150"/>
    </location>
    <ligand>
        <name>a divalent metal cation</name>
        <dbReference type="ChEBI" id="CHEBI:60240"/>
    </ligand>
</feature>